<dbReference type="InterPro" id="IPR013766">
    <property type="entry name" value="Thioredoxin_domain"/>
</dbReference>
<accession>A0A850EE95</accession>
<feature type="domain" description="Thioredoxin" evidence="2">
    <location>
        <begin position="33"/>
        <end position="171"/>
    </location>
</feature>
<dbReference type="EMBL" id="JABWCS010000175">
    <property type="protein sequence ID" value="NUU59048.1"/>
    <property type="molecule type" value="Genomic_DNA"/>
</dbReference>
<organism evidence="3 4">
    <name type="scientific">Paenibacillus agri</name>
    <dbReference type="NCBI Taxonomy" id="2744309"/>
    <lineage>
        <taxon>Bacteria</taxon>
        <taxon>Bacillati</taxon>
        <taxon>Bacillota</taxon>
        <taxon>Bacilli</taxon>
        <taxon>Bacillales</taxon>
        <taxon>Paenibacillaceae</taxon>
        <taxon>Paenibacillus</taxon>
    </lineage>
</organism>
<dbReference type="PANTHER" id="PTHR42852:SF17">
    <property type="entry name" value="THIOREDOXIN-LIKE PROTEIN HI_1115"/>
    <property type="match status" value="1"/>
</dbReference>
<dbReference type="GO" id="GO:0016209">
    <property type="term" value="F:antioxidant activity"/>
    <property type="evidence" value="ECO:0007669"/>
    <property type="project" value="InterPro"/>
</dbReference>
<protein>
    <submittedName>
        <fullName evidence="3">TlpA family protein disulfide reductase</fullName>
    </submittedName>
</protein>
<reference evidence="3" key="1">
    <citation type="submission" date="2020-06" db="EMBL/GenBank/DDBJ databases">
        <title>Paenibacillus sp. nov., isolated from soil.</title>
        <authorList>
            <person name="Seo Y.L."/>
        </authorList>
    </citation>
    <scope>NUCLEOTIDE SEQUENCE [LARGE SCALE GENOMIC DNA]</scope>
    <source>
        <strain evidence="3">JW14</strain>
    </source>
</reference>
<evidence type="ECO:0000313" key="3">
    <source>
        <dbReference type="EMBL" id="NUU59048.1"/>
    </source>
</evidence>
<dbReference type="CDD" id="cd02966">
    <property type="entry name" value="TlpA_like_family"/>
    <property type="match status" value="1"/>
</dbReference>
<proteinExistence type="predicted"/>
<dbReference type="InterPro" id="IPR000866">
    <property type="entry name" value="AhpC/TSA"/>
</dbReference>
<gene>
    <name evidence="3" type="ORF">HPT30_01450</name>
</gene>
<dbReference type="PANTHER" id="PTHR42852">
    <property type="entry name" value="THIOL:DISULFIDE INTERCHANGE PROTEIN DSBE"/>
    <property type="match status" value="1"/>
</dbReference>
<keyword evidence="1" id="KW-1015">Disulfide bond</keyword>
<sequence length="177" mass="18923">MLTILIGLAAIAAAVWAIVQSVIPGEKGAASAVIAQAAAPDFEGVTAEGRQVRLSDYRGQMVLINFWASWCKACVTEMPLIQDVSRARSEEMTALMVNVGDSKGTISEYMKSQNFSFPVIIDVTGRVSGLYGISGLPTTYIIDKAGTIRKAVMGEIADQEQLNIWLDAAAKAPEIPM</sequence>
<dbReference type="Proteomes" id="UP000564806">
    <property type="component" value="Unassembled WGS sequence"/>
</dbReference>
<dbReference type="AlphaFoldDB" id="A0A850EE95"/>
<dbReference type="Pfam" id="PF00578">
    <property type="entry name" value="AhpC-TSA"/>
    <property type="match status" value="1"/>
</dbReference>
<dbReference type="PROSITE" id="PS51352">
    <property type="entry name" value="THIOREDOXIN_2"/>
    <property type="match status" value="1"/>
</dbReference>
<dbReference type="InterPro" id="IPR036249">
    <property type="entry name" value="Thioredoxin-like_sf"/>
</dbReference>
<dbReference type="SUPFAM" id="SSF52833">
    <property type="entry name" value="Thioredoxin-like"/>
    <property type="match status" value="1"/>
</dbReference>
<evidence type="ECO:0000259" key="2">
    <source>
        <dbReference type="PROSITE" id="PS51352"/>
    </source>
</evidence>
<evidence type="ECO:0000313" key="4">
    <source>
        <dbReference type="Proteomes" id="UP000564806"/>
    </source>
</evidence>
<dbReference type="InterPro" id="IPR050553">
    <property type="entry name" value="Thioredoxin_ResA/DsbE_sf"/>
</dbReference>
<evidence type="ECO:0000256" key="1">
    <source>
        <dbReference type="ARBA" id="ARBA00023157"/>
    </source>
</evidence>
<keyword evidence="4" id="KW-1185">Reference proteome</keyword>
<name>A0A850EE95_9BACL</name>
<dbReference type="GO" id="GO:0016491">
    <property type="term" value="F:oxidoreductase activity"/>
    <property type="evidence" value="ECO:0007669"/>
    <property type="project" value="InterPro"/>
</dbReference>
<comment type="caution">
    <text evidence="3">The sequence shown here is derived from an EMBL/GenBank/DDBJ whole genome shotgun (WGS) entry which is preliminary data.</text>
</comment>
<dbReference type="Gene3D" id="3.40.30.10">
    <property type="entry name" value="Glutaredoxin"/>
    <property type="match status" value="1"/>
</dbReference>